<dbReference type="AlphaFoldDB" id="A0A177TF27"/>
<dbReference type="InterPro" id="IPR013320">
    <property type="entry name" value="ConA-like_dom_sf"/>
</dbReference>
<evidence type="ECO:0000313" key="2">
    <source>
        <dbReference type="Proteomes" id="UP000077521"/>
    </source>
</evidence>
<protein>
    <submittedName>
        <fullName evidence="1">Uncharacterized protein</fullName>
    </submittedName>
</protein>
<dbReference type="EMBL" id="LWDF02000425">
    <property type="protein sequence ID" value="KAE8248853.1"/>
    <property type="molecule type" value="Genomic_DNA"/>
</dbReference>
<gene>
    <name evidence="1" type="ORF">A4X13_0g5447</name>
</gene>
<accession>A0A177TF27</accession>
<name>A0A177TF27_9BASI</name>
<dbReference type="InterPro" id="IPR050546">
    <property type="entry name" value="Glycosyl_Hydrlase_16"/>
</dbReference>
<dbReference type="SUPFAM" id="SSF49899">
    <property type="entry name" value="Concanavalin A-like lectins/glucanases"/>
    <property type="match status" value="1"/>
</dbReference>
<dbReference type="Proteomes" id="UP000077521">
    <property type="component" value="Unassembled WGS sequence"/>
</dbReference>
<reference evidence="1" key="2">
    <citation type="journal article" date="2019" name="IMA Fungus">
        <title>Genome sequencing and comparison of five Tilletia species to identify candidate genes for the detection of regulated species infecting wheat.</title>
        <authorList>
            <person name="Nguyen H.D.T."/>
            <person name="Sultana T."/>
            <person name="Kesanakurti P."/>
            <person name="Hambleton S."/>
        </authorList>
    </citation>
    <scope>NUCLEOTIDE SEQUENCE</scope>
    <source>
        <strain evidence="1">DAOMC 236416</strain>
    </source>
</reference>
<proteinExistence type="predicted"/>
<dbReference type="OrthoDB" id="192832at2759"/>
<dbReference type="PANTHER" id="PTHR10963">
    <property type="entry name" value="GLYCOSYL HYDROLASE-RELATED"/>
    <property type="match status" value="1"/>
</dbReference>
<dbReference type="Pfam" id="PF26113">
    <property type="entry name" value="GH16_XgeA"/>
    <property type="match status" value="1"/>
</dbReference>
<keyword evidence="2" id="KW-1185">Reference proteome</keyword>
<reference evidence="1" key="1">
    <citation type="submission" date="2016-04" db="EMBL/GenBank/DDBJ databases">
        <authorList>
            <person name="Nguyen H.D."/>
            <person name="Samba Siva P."/>
            <person name="Cullis J."/>
            <person name="Levesque C.A."/>
            <person name="Hambleton S."/>
        </authorList>
    </citation>
    <scope>NUCLEOTIDE SEQUENCE</scope>
    <source>
        <strain evidence="1">DAOMC 236416</strain>
    </source>
</reference>
<organism evidence="1 2">
    <name type="scientific">Tilletia indica</name>
    <dbReference type="NCBI Taxonomy" id="43049"/>
    <lineage>
        <taxon>Eukaryota</taxon>
        <taxon>Fungi</taxon>
        <taxon>Dikarya</taxon>
        <taxon>Basidiomycota</taxon>
        <taxon>Ustilaginomycotina</taxon>
        <taxon>Exobasidiomycetes</taxon>
        <taxon>Tilletiales</taxon>
        <taxon>Tilletiaceae</taxon>
        <taxon>Tilletia</taxon>
    </lineage>
</organism>
<comment type="caution">
    <text evidence="1">The sequence shown here is derived from an EMBL/GenBank/DDBJ whole genome shotgun (WGS) entry which is preliminary data.</text>
</comment>
<dbReference type="GO" id="GO:0009251">
    <property type="term" value="P:glucan catabolic process"/>
    <property type="evidence" value="ECO:0007669"/>
    <property type="project" value="TreeGrafter"/>
</dbReference>
<sequence>MSPFAILKSVVPAVLLLAGSTAARSWVQKSDIRGSQFLDTYSFYSGPDPTHGLVNFAQGPMLSWVDDDNRFNMKVDTHSRVNSGFRGSVRISSNYRVGDGVIIANITHAPSGCSVWPAFWTLGEGLWPFGGEIDLLEWANNAELNGGDNSITLHTGPGCSVQQPGDQNGRVISHNCDSFATGNQGCQVRAKSDGRNGTAAEGFNANGGAIIAMERDFGDNGYGIRVWQWPRNNLSAIPDEVLAGNKTLNPSSWGTPTASFPVNPHCSSAFNDHQIIFDITLGGVWAAGAWKGTNCEDQYGSVSNMIQNHGGAYDEAYWSVDSVKHFVSYKDLADNNNDQDWF</sequence>
<evidence type="ECO:0000313" key="1">
    <source>
        <dbReference type="EMBL" id="KAE8248853.1"/>
    </source>
</evidence>
<dbReference type="PANTHER" id="PTHR10963:SF24">
    <property type="entry name" value="GLYCOSIDASE C21B10.07-RELATED"/>
    <property type="match status" value="1"/>
</dbReference>
<dbReference type="Gene3D" id="2.60.120.200">
    <property type="match status" value="1"/>
</dbReference>